<dbReference type="CDD" id="cd18793">
    <property type="entry name" value="SF2_C_SNF"/>
    <property type="match status" value="1"/>
</dbReference>
<dbReference type="SMART" id="SM00490">
    <property type="entry name" value="HELICc"/>
    <property type="match status" value="1"/>
</dbReference>
<dbReference type="GO" id="GO:0005524">
    <property type="term" value="F:ATP binding"/>
    <property type="evidence" value="ECO:0007669"/>
    <property type="project" value="UniProtKB-KW"/>
</dbReference>
<evidence type="ECO:0000313" key="7">
    <source>
        <dbReference type="Proteomes" id="UP000308768"/>
    </source>
</evidence>
<dbReference type="Pfam" id="PF00176">
    <property type="entry name" value="SNF2-rel_dom"/>
    <property type="match status" value="1"/>
</dbReference>
<dbReference type="PANTHER" id="PTHR45626">
    <property type="entry name" value="TRANSCRIPTION TERMINATION FACTOR 2-RELATED"/>
    <property type="match status" value="1"/>
</dbReference>
<dbReference type="Pfam" id="PF00271">
    <property type="entry name" value="Helicase_C"/>
    <property type="match status" value="1"/>
</dbReference>
<dbReference type="Proteomes" id="UP000308768">
    <property type="component" value="Unassembled WGS sequence"/>
</dbReference>
<dbReference type="AlphaFoldDB" id="A0A4U0WKH9"/>
<evidence type="ECO:0000256" key="3">
    <source>
        <dbReference type="ARBA" id="ARBA00022840"/>
    </source>
</evidence>
<dbReference type="GO" id="GO:0005634">
    <property type="term" value="C:nucleus"/>
    <property type="evidence" value="ECO:0007669"/>
    <property type="project" value="TreeGrafter"/>
</dbReference>
<keyword evidence="7" id="KW-1185">Reference proteome</keyword>
<evidence type="ECO:0000313" key="6">
    <source>
        <dbReference type="EMBL" id="TKA63028.1"/>
    </source>
</evidence>
<evidence type="ECO:0000259" key="5">
    <source>
        <dbReference type="PROSITE" id="PS51194"/>
    </source>
</evidence>
<protein>
    <recommendedName>
        <fullName evidence="5">Helicase C-terminal domain-containing protein</fullName>
    </recommendedName>
</protein>
<dbReference type="Gene3D" id="3.40.50.10810">
    <property type="entry name" value="Tandem AAA-ATPase domain"/>
    <property type="match status" value="1"/>
</dbReference>
<dbReference type="Gene3D" id="3.40.50.300">
    <property type="entry name" value="P-loop containing nucleotide triphosphate hydrolases"/>
    <property type="match status" value="1"/>
</dbReference>
<dbReference type="OrthoDB" id="3798561at2759"/>
<sequence>MAKRTPRKGAVRPVPSDQAVIPDTIRAWIDRLHFQSEEDFKTWRDGELKDLIIEWVIWTKYNVNLILPSSNVFWKHVNDYHNVLSQPPSNFYRLNNIDFAGRVAIRLYAHFTSKDRPTNSVMPTFGPDENEMKTRYWVVHAFLKYLKKEMSGRQSGKRSLHPDRYEAGKLAEYMEAWNWRPDQYVPGSQEYLTQKSIDVPKEVNDAEAGDSGSSKSMGQHSAHNLSSDRSTTSLPPGRQGLPQEHRASEPQSTANDQEPDSNRPEVQHRVRLRNVDSPPILGPGGPVWEHPDINQLPTFVLLHQWIHNTCQLDVESRVVDFLSEVVVDQPDEGTGLPVSRPASRIAGQADWDLARTRYTTMEDGIKYTILEFDTEVTTPAGNQYHIRGHRLSPDLVLKEITDGVAEEGTTTADTGRFVERTPDETMCLLDIVESCVQRDERVNNPPNRVTGKKQETETLDMLRKLSRLSGSRMESSIGEVVDAEPTRTKSQPKASPFQAIESTFRTMVNLMDNKQLQIIDVAAARAVLSEVLETHSDDSIVYRLPRPMGLSPEQINSLDFDGQIARGVPHRPHQVLFLAWALNMEATFGGGIVGDAPGLGKTHEYMSLIIAGNQLAELDDEAAGATLIVVPHSLRTQIAVEVRKGLGAAYTVHEVIRAQDDLKPNKLAIQNAQFHVWVVTYQQLSYIASKTKDLTPYKDMFYRVILDEAQAIRRFNHTFNGTFLAALNCKQHHDSIYIDEDGKERRCGAYVDSDGVEHDLPDQLVFTQDLVQPADVQILHDAFVQQIHDDNRNKTAQLDQKMHTRSSDVKIEDEIADEDDLSRVGTHRMRMLLAFNVALYAVRDADTSTLREWGNMPLVEYIRTLKKFGGYPAVFKDLPCTSNEELLRQAVWPSVTLRDLLRFIRRVCYSKDTDKPEGKRKVIVFAKWFATLDNIDTILQFLGIRTVKMTASMTPEQRYDIINKFNFEHQYGAPLVFLAGYNHATAGFNLHHSCCSIYHAESGDNYPMEIQAAGRARRIGQTAEQEVVRRMVENTYCEEHDARLLNKYAPFIEAMGAVKKANEVYDAKVTAKQLAMVAMGMWRPRSQVQSESGLFKSYALQMRKSPVKLRDKPERSRSSIESDWEDWVADFFDGEEMDVPPEFRYK</sequence>
<dbReference type="InterPro" id="IPR050628">
    <property type="entry name" value="SNF2_RAD54_helicase_TF"/>
</dbReference>
<dbReference type="EMBL" id="NAJN01001464">
    <property type="protein sequence ID" value="TKA63028.1"/>
    <property type="molecule type" value="Genomic_DNA"/>
</dbReference>
<keyword evidence="3" id="KW-0067">ATP-binding</keyword>
<comment type="caution">
    <text evidence="6">The sequence shown here is derived from an EMBL/GenBank/DDBJ whole genome shotgun (WGS) entry which is preliminary data.</text>
</comment>
<dbReference type="PROSITE" id="PS51194">
    <property type="entry name" value="HELICASE_CTER"/>
    <property type="match status" value="1"/>
</dbReference>
<dbReference type="InterPro" id="IPR001650">
    <property type="entry name" value="Helicase_C-like"/>
</dbReference>
<feature type="compositionally biased region" description="Polar residues" evidence="4">
    <location>
        <begin position="211"/>
        <end position="234"/>
    </location>
</feature>
<dbReference type="InterPro" id="IPR027417">
    <property type="entry name" value="P-loop_NTPase"/>
</dbReference>
<feature type="region of interest" description="Disordered" evidence="4">
    <location>
        <begin position="473"/>
        <end position="495"/>
    </location>
</feature>
<dbReference type="InterPro" id="IPR000330">
    <property type="entry name" value="SNF2_N"/>
</dbReference>
<feature type="region of interest" description="Disordered" evidence="4">
    <location>
        <begin position="204"/>
        <end position="282"/>
    </location>
</feature>
<dbReference type="GO" id="GO:0006281">
    <property type="term" value="P:DNA repair"/>
    <property type="evidence" value="ECO:0007669"/>
    <property type="project" value="TreeGrafter"/>
</dbReference>
<dbReference type="InterPro" id="IPR049730">
    <property type="entry name" value="SNF2/RAD54-like_C"/>
</dbReference>
<keyword evidence="2" id="KW-0378">Hydrolase</keyword>
<keyword evidence="1" id="KW-0547">Nucleotide-binding</keyword>
<name>A0A4U0WKH9_9PEZI</name>
<dbReference type="SUPFAM" id="SSF52540">
    <property type="entry name" value="P-loop containing nucleoside triphosphate hydrolases"/>
    <property type="match status" value="2"/>
</dbReference>
<organism evidence="6 7">
    <name type="scientific">Cryomyces minteri</name>
    <dbReference type="NCBI Taxonomy" id="331657"/>
    <lineage>
        <taxon>Eukaryota</taxon>
        <taxon>Fungi</taxon>
        <taxon>Dikarya</taxon>
        <taxon>Ascomycota</taxon>
        <taxon>Pezizomycotina</taxon>
        <taxon>Dothideomycetes</taxon>
        <taxon>Dothideomycetes incertae sedis</taxon>
        <taxon>Cryomyces</taxon>
    </lineage>
</organism>
<dbReference type="GO" id="GO:0016787">
    <property type="term" value="F:hydrolase activity"/>
    <property type="evidence" value="ECO:0007669"/>
    <property type="project" value="UniProtKB-KW"/>
</dbReference>
<feature type="domain" description="Helicase C-terminal" evidence="5">
    <location>
        <begin position="896"/>
        <end position="1070"/>
    </location>
</feature>
<dbReference type="InterPro" id="IPR038718">
    <property type="entry name" value="SNF2-like_sf"/>
</dbReference>
<accession>A0A4U0WKH9</accession>
<gene>
    <name evidence="6" type="ORF">B0A49_08963</name>
</gene>
<reference evidence="6 7" key="1">
    <citation type="submission" date="2017-03" db="EMBL/GenBank/DDBJ databases">
        <title>Genomes of endolithic fungi from Antarctica.</title>
        <authorList>
            <person name="Coleine C."/>
            <person name="Masonjones S."/>
            <person name="Stajich J.E."/>
        </authorList>
    </citation>
    <scope>NUCLEOTIDE SEQUENCE [LARGE SCALE GENOMIC DNA]</scope>
    <source>
        <strain evidence="6 7">CCFEE 5187</strain>
    </source>
</reference>
<dbReference type="GO" id="GO:0008094">
    <property type="term" value="F:ATP-dependent activity, acting on DNA"/>
    <property type="evidence" value="ECO:0007669"/>
    <property type="project" value="TreeGrafter"/>
</dbReference>
<proteinExistence type="predicted"/>
<evidence type="ECO:0000256" key="4">
    <source>
        <dbReference type="SAM" id="MobiDB-lite"/>
    </source>
</evidence>
<evidence type="ECO:0000256" key="1">
    <source>
        <dbReference type="ARBA" id="ARBA00022741"/>
    </source>
</evidence>
<dbReference type="STRING" id="331657.A0A4U0WKH9"/>
<evidence type="ECO:0000256" key="2">
    <source>
        <dbReference type="ARBA" id="ARBA00022801"/>
    </source>
</evidence>